<dbReference type="GO" id="GO:0005085">
    <property type="term" value="F:guanyl-nucleotide exchange factor activity"/>
    <property type="evidence" value="ECO:0007669"/>
    <property type="project" value="InterPro"/>
</dbReference>
<reference evidence="1 2" key="2">
    <citation type="submission" date="2018-11" db="EMBL/GenBank/DDBJ databases">
        <authorList>
            <consortium name="Pathogen Informatics"/>
        </authorList>
    </citation>
    <scope>NUCLEOTIDE SEQUENCE [LARGE SCALE GENOMIC DNA]</scope>
</reference>
<dbReference type="EMBL" id="UYRT01080207">
    <property type="protein sequence ID" value="VDN22273.1"/>
    <property type="molecule type" value="Genomic_DNA"/>
</dbReference>
<dbReference type="OrthoDB" id="282270at2759"/>
<sequence length="75" mass="8190">MLKPKALTEVLGQVNTPNTSGGALLLNNEGLLLACHGYECSGDRDNNAAVSAALISNIWETFERQGWWSRRVIFA</sequence>
<reference evidence="3" key="1">
    <citation type="submission" date="2016-06" db="UniProtKB">
        <authorList>
            <consortium name="WormBaseParasite"/>
        </authorList>
    </citation>
    <scope>IDENTIFICATION</scope>
</reference>
<dbReference type="InterPro" id="IPR037587">
    <property type="entry name" value="LAMTOR2-like"/>
</dbReference>
<keyword evidence="2" id="KW-1185">Reference proteome</keyword>
<protein>
    <submittedName>
        <fullName evidence="3">Late endosomal/lysosomal adaptor and MAPK and MTOR activator 5</fullName>
    </submittedName>
</protein>
<dbReference type="GO" id="GO:0032008">
    <property type="term" value="P:positive regulation of TOR signaling"/>
    <property type="evidence" value="ECO:0007669"/>
    <property type="project" value="InterPro"/>
</dbReference>
<dbReference type="Proteomes" id="UP000271098">
    <property type="component" value="Unassembled WGS sequence"/>
</dbReference>
<proteinExistence type="predicted"/>
<dbReference type="GO" id="GO:0060090">
    <property type="term" value="F:molecular adaptor activity"/>
    <property type="evidence" value="ECO:0007669"/>
    <property type="project" value="InterPro"/>
</dbReference>
<dbReference type="WBParaSite" id="GPUH_0001343601-mRNA-1">
    <property type="protein sequence ID" value="GPUH_0001343601-mRNA-1"/>
    <property type="gene ID" value="GPUH_0001343601"/>
</dbReference>
<gene>
    <name evidence="1" type="ORF">GPUH_LOCUS13421</name>
</gene>
<dbReference type="Gene3D" id="3.30.450.30">
    <property type="entry name" value="Dynein light chain 2a, cytoplasmic"/>
    <property type="match status" value="1"/>
</dbReference>
<dbReference type="AlphaFoldDB" id="A0A183DXI0"/>
<name>A0A183DXI0_9BILA</name>
<evidence type="ECO:0000313" key="3">
    <source>
        <dbReference type="WBParaSite" id="GPUH_0001343601-mRNA-1"/>
    </source>
</evidence>
<dbReference type="PANTHER" id="PTHR13323">
    <property type="entry name" value="LATE ENDOSOMAL/LYSOSOMAL MP1 INTERACTING PROTEIN"/>
    <property type="match status" value="1"/>
</dbReference>
<organism evidence="3">
    <name type="scientific">Gongylonema pulchrum</name>
    <dbReference type="NCBI Taxonomy" id="637853"/>
    <lineage>
        <taxon>Eukaryota</taxon>
        <taxon>Metazoa</taxon>
        <taxon>Ecdysozoa</taxon>
        <taxon>Nematoda</taxon>
        <taxon>Chromadorea</taxon>
        <taxon>Rhabditida</taxon>
        <taxon>Spirurina</taxon>
        <taxon>Spiruromorpha</taxon>
        <taxon>Spiruroidea</taxon>
        <taxon>Gongylonematidae</taxon>
        <taxon>Gongylonema</taxon>
    </lineage>
</organism>
<evidence type="ECO:0000313" key="2">
    <source>
        <dbReference type="Proteomes" id="UP000271098"/>
    </source>
</evidence>
<evidence type="ECO:0000313" key="1">
    <source>
        <dbReference type="EMBL" id="VDN22273.1"/>
    </source>
</evidence>
<dbReference type="SUPFAM" id="SSF103196">
    <property type="entry name" value="Roadblock/LC7 domain"/>
    <property type="match status" value="1"/>
</dbReference>
<accession>A0A183DXI0</accession>